<reference evidence="2 3" key="1">
    <citation type="journal article" date="2013" name="Genome Announc.">
        <title>Genome Sequence of the Polycyclic Aromatic Hydrocarbon-Degrading Bacterium Strain Marinobacter nanhaiticus D15-8WT.</title>
        <authorList>
            <person name="Cui Z."/>
            <person name="Gao W."/>
            <person name="Li Q."/>
            <person name="Xu G."/>
            <person name="Zheng L."/>
        </authorList>
    </citation>
    <scope>NUCLEOTIDE SEQUENCE [LARGE SCALE GENOMIC DNA]</scope>
    <source>
        <strain evidence="2 3">D15-8W</strain>
    </source>
</reference>
<evidence type="ECO:0000313" key="3">
    <source>
        <dbReference type="Proteomes" id="UP000013165"/>
    </source>
</evidence>
<name>N6VWH0_9GAMM</name>
<proteinExistence type="predicted"/>
<dbReference type="EMBL" id="APLQ01000011">
    <property type="protein sequence ID" value="ENO14600.2"/>
    <property type="molecule type" value="Genomic_DNA"/>
</dbReference>
<dbReference type="STRING" id="626887.J057_04596"/>
<sequence>MGYNLSIGQITEDQHGMRIECPHCQQKAAITGHNKLSPAVKDVYASCTNADCGWRGVITVSHKHDIQPPKAQLHSMMAEWLGALPAADRSAVLRQAGVGS</sequence>
<protein>
    <submittedName>
        <fullName evidence="2">Transcriptional regulator</fullName>
    </submittedName>
</protein>
<dbReference type="InterPro" id="IPR007684">
    <property type="entry name" value="Znf_Ogr/Delta"/>
</dbReference>
<dbReference type="OrthoDB" id="6895359at2"/>
<gene>
    <name evidence="2" type="ORF">J057_04596</name>
</gene>
<dbReference type="Pfam" id="PF04606">
    <property type="entry name" value="Ogr_Delta"/>
    <property type="match status" value="1"/>
</dbReference>
<evidence type="ECO:0000259" key="1">
    <source>
        <dbReference type="Pfam" id="PF04606"/>
    </source>
</evidence>
<feature type="domain" description="Zinc finger Ogr/Delta-type" evidence="1">
    <location>
        <begin position="20"/>
        <end position="56"/>
    </location>
</feature>
<organism evidence="2 3">
    <name type="scientific">Marinobacter nanhaiticus D15-8W</name>
    <dbReference type="NCBI Taxonomy" id="626887"/>
    <lineage>
        <taxon>Bacteria</taxon>
        <taxon>Pseudomonadati</taxon>
        <taxon>Pseudomonadota</taxon>
        <taxon>Gammaproteobacteria</taxon>
        <taxon>Pseudomonadales</taxon>
        <taxon>Marinobacteraceae</taxon>
        <taxon>Marinobacter</taxon>
    </lineage>
</organism>
<dbReference type="HOGENOM" id="CLU_2554739_0_0_6"/>
<accession>N6VWH0</accession>
<dbReference type="AlphaFoldDB" id="N6VWH0"/>
<dbReference type="RefSeq" id="WP_051079738.1">
    <property type="nucleotide sequence ID" value="NZ_AP028878.1"/>
</dbReference>
<dbReference type="Proteomes" id="UP000013165">
    <property type="component" value="Unassembled WGS sequence"/>
</dbReference>
<evidence type="ECO:0000313" key="2">
    <source>
        <dbReference type="EMBL" id="ENO14600.2"/>
    </source>
</evidence>
<keyword evidence="3" id="KW-1185">Reference proteome</keyword>
<comment type="caution">
    <text evidence="2">The sequence shown here is derived from an EMBL/GenBank/DDBJ whole genome shotgun (WGS) entry which is preliminary data.</text>
</comment>